<comment type="caution">
    <text evidence="1">The sequence shown here is derived from an EMBL/GenBank/DDBJ whole genome shotgun (WGS) entry which is preliminary data.</text>
</comment>
<keyword evidence="2" id="KW-1185">Reference proteome</keyword>
<reference evidence="1" key="1">
    <citation type="submission" date="2022-11" db="EMBL/GenBank/DDBJ databases">
        <title>Genome Resource of Sclerotinia nivalis Strain SnTB1, a Plant Pathogen Isolated from American Ginseng.</title>
        <authorList>
            <person name="Fan S."/>
        </authorList>
    </citation>
    <scope>NUCLEOTIDE SEQUENCE</scope>
    <source>
        <strain evidence="1">SnTB1</strain>
    </source>
</reference>
<evidence type="ECO:0000313" key="2">
    <source>
        <dbReference type="Proteomes" id="UP001152300"/>
    </source>
</evidence>
<dbReference type="AlphaFoldDB" id="A0A9X0A8W7"/>
<dbReference type="Proteomes" id="UP001152300">
    <property type="component" value="Unassembled WGS sequence"/>
</dbReference>
<name>A0A9X0A8W7_9HELO</name>
<dbReference type="EMBL" id="JAPEIS010000016">
    <property type="protein sequence ID" value="KAJ8058342.1"/>
    <property type="molecule type" value="Genomic_DNA"/>
</dbReference>
<accession>A0A9X0A8W7</accession>
<gene>
    <name evidence="1" type="ORF">OCU04_012534</name>
</gene>
<protein>
    <submittedName>
        <fullName evidence="1">Uncharacterized protein</fullName>
    </submittedName>
</protein>
<sequence>MANAFAPRLYARPTLPYDDSVANARVWHYIRSIVCGDTNGRELVRRKDAATAPTHVKMCDA</sequence>
<evidence type="ECO:0000313" key="1">
    <source>
        <dbReference type="EMBL" id="KAJ8058342.1"/>
    </source>
</evidence>
<organism evidence="1 2">
    <name type="scientific">Sclerotinia nivalis</name>
    <dbReference type="NCBI Taxonomy" id="352851"/>
    <lineage>
        <taxon>Eukaryota</taxon>
        <taxon>Fungi</taxon>
        <taxon>Dikarya</taxon>
        <taxon>Ascomycota</taxon>
        <taxon>Pezizomycotina</taxon>
        <taxon>Leotiomycetes</taxon>
        <taxon>Helotiales</taxon>
        <taxon>Sclerotiniaceae</taxon>
        <taxon>Sclerotinia</taxon>
    </lineage>
</organism>
<proteinExistence type="predicted"/>